<keyword evidence="1" id="KW-0067">ATP-binding</keyword>
<dbReference type="EMBL" id="JAQHRD010000018">
    <property type="protein sequence ID" value="KAJ6436646.1"/>
    <property type="molecule type" value="Genomic_DNA"/>
</dbReference>
<proteinExistence type="predicted"/>
<protein>
    <submittedName>
        <fullName evidence="1">ATP-dependent DNA helicase PIF1</fullName>
    </submittedName>
</protein>
<reference evidence="1" key="1">
    <citation type="submission" date="2023-01" db="EMBL/GenBank/DDBJ databases">
        <title>The growth and conidiation of Purpureocillium lavendulum are regulated by nitrogen source and histone H3K14 acetylation.</title>
        <authorList>
            <person name="Tang P."/>
            <person name="Han J."/>
            <person name="Zhang C."/>
            <person name="Tang P."/>
            <person name="Qi F."/>
            <person name="Zhang K."/>
            <person name="Liang L."/>
        </authorList>
    </citation>
    <scope>NUCLEOTIDE SEQUENCE</scope>
    <source>
        <strain evidence="1">YMF1.00683</strain>
    </source>
</reference>
<name>A0AB34FE26_9HYPO</name>
<dbReference type="AlphaFoldDB" id="A0AB34FE26"/>
<gene>
    <name evidence="1" type="ORF">O9K51_10763</name>
</gene>
<keyword evidence="1" id="KW-0378">Hydrolase</keyword>
<keyword evidence="2" id="KW-1185">Reference proteome</keyword>
<evidence type="ECO:0000313" key="1">
    <source>
        <dbReference type="EMBL" id="KAJ6436646.1"/>
    </source>
</evidence>
<accession>A0AB34FE26</accession>
<dbReference type="GO" id="GO:0004386">
    <property type="term" value="F:helicase activity"/>
    <property type="evidence" value="ECO:0007669"/>
    <property type="project" value="UniProtKB-KW"/>
</dbReference>
<keyword evidence="1" id="KW-0347">Helicase</keyword>
<organism evidence="1 2">
    <name type="scientific">Purpureocillium lavendulum</name>
    <dbReference type="NCBI Taxonomy" id="1247861"/>
    <lineage>
        <taxon>Eukaryota</taxon>
        <taxon>Fungi</taxon>
        <taxon>Dikarya</taxon>
        <taxon>Ascomycota</taxon>
        <taxon>Pezizomycotina</taxon>
        <taxon>Sordariomycetes</taxon>
        <taxon>Hypocreomycetidae</taxon>
        <taxon>Hypocreales</taxon>
        <taxon>Ophiocordycipitaceae</taxon>
        <taxon>Purpureocillium</taxon>
    </lineage>
</organism>
<evidence type="ECO:0000313" key="2">
    <source>
        <dbReference type="Proteomes" id="UP001163105"/>
    </source>
</evidence>
<dbReference type="Proteomes" id="UP001163105">
    <property type="component" value="Unassembled WGS sequence"/>
</dbReference>
<comment type="caution">
    <text evidence="1">The sequence shown here is derived from an EMBL/GenBank/DDBJ whole genome shotgun (WGS) entry which is preliminary data.</text>
</comment>
<keyword evidence="1" id="KW-0547">Nucleotide-binding</keyword>
<sequence>MAPEGTTVDPLFEESQVAPSVSAEEAPEFFEKHGFFYQTDSEIGRLVTRLDNDGVAGGPGSLTSFKEALLTNPRVRKILESYDEHPALWFSLGCDPGHYFASTIDPTLI</sequence>